<feature type="domain" description="CRISPR type III-associated protein" evidence="7">
    <location>
        <begin position="5"/>
        <end position="243"/>
    </location>
</feature>
<evidence type="ECO:0000256" key="4">
    <source>
        <dbReference type="ARBA" id="ARBA00022884"/>
    </source>
</evidence>
<sequence>MRFSLETLTPVSIGSNDKASQFIDYIYENKKVYFIDHEKIFDYINGLPKGKDLIEQYLKIIKDQSSKNTNEVTLTSFLKNYRIDFKKYSTNIVDTLDDVKTEITLHIKTNNCPYIPGSSLKGAIRSAIVYYLYKTEDEENIKQRHFKEDENKIKITNYNGQNYLQKGEGDILNLLQVSDSDVFDKNGTVILKANRVNIDNNKESISILIEGIKKGYQTTFYLKTLGEDYHEIENDFPFLLKGQEGELLKIINQYSRDNIKKEIEKLKAAKQGKELKNYYDKLLLTVEKIDTTKEAVMRIGWGKTYFDNTISNKISKPFLQEILKISFPKSNKDRFPITRVYCKYDNQIMPFGWVKIKVM</sequence>
<evidence type="ECO:0000256" key="2">
    <source>
        <dbReference type="ARBA" id="ARBA00006680"/>
    </source>
</evidence>
<evidence type="ECO:0000259" key="7">
    <source>
        <dbReference type="Pfam" id="PF03787"/>
    </source>
</evidence>
<dbReference type="GO" id="GO:0003723">
    <property type="term" value="F:RNA binding"/>
    <property type="evidence" value="ECO:0007669"/>
    <property type="project" value="UniProtKB-KW"/>
</dbReference>
<dbReference type="PANTHER" id="PTHR38007">
    <property type="entry name" value="CRISPR SYSTEM CMS PROTEIN CSM5"/>
    <property type="match status" value="1"/>
</dbReference>
<evidence type="ECO:0000256" key="6">
    <source>
        <dbReference type="ARBA" id="ARBA00031720"/>
    </source>
</evidence>
<keyword evidence="9" id="KW-1185">Reference proteome</keyword>
<comment type="function">
    <text evidence="1">This subunit might be involved in maturation of a crRNA intermediate to its mature form.</text>
</comment>
<dbReference type="Pfam" id="PF03787">
    <property type="entry name" value="RAMPs"/>
    <property type="match status" value="1"/>
</dbReference>
<keyword evidence="5" id="KW-0051">Antiviral defense</keyword>
<proteinExistence type="inferred from homology"/>
<evidence type="ECO:0000313" key="8">
    <source>
        <dbReference type="EMBL" id="SHK20887.1"/>
    </source>
</evidence>
<accession>A0A1M6QLJ6</accession>
<dbReference type="AlphaFoldDB" id="A0A1M6QLJ6"/>
<reference evidence="9" key="1">
    <citation type="submission" date="2016-11" db="EMBL/GenBank/DDBJ databases">
        <authorList>
            <person name="Varghese N."/>
            <person name="Submissions S."/>
        </authorList>
    </citation>
    <scope>NUCLEOTIDE SEQUENCE [LARGE SCALE GENOMIC DNA]</scope>
    <source>
        <strain evidence="9">DSM 14826</strain>
    </source>
</reference>
<evidence type="ECO:0000256" key="3">
    <source>
        <dbReference type="ARBA" id="ARBA00016113"/>
    </source>
</evidence>
<dbReference type="RefSeq" id="WP_072908085.1">
    <property type="nucleotide sequence ID" value="NZ_FRAI01000021.1"/>
</dbReference>
<dbReference type="OrthoDB" id="24360at2"/>
<evidence type="ECO:0000313" key="9">
    <source>
        <dbReference type="Proteomes" id="UP000243547"/>
    </source>
</evidence>
<keyword evidence="4" id="KW-0694">RNA-binding</keyword>
<dbReference type="STRING" id="1120989.SAMN02745227_01790"/>
<dbReference type="NCBIfam" id="TIGR01899">
    <property type="entry name" value="cas_TM1807_csm5"/>
    <property type="match status" value="1"/>
</dbReference>
<organism evidence="8 9">
    <name type="scientific">Anaerobranca californiensis DSM 14826</name>
    <dbReference type="NCBI Taxonomy" id="1120989"/>
    <lineage>
        <taxon>Bacteria</taxon>
        <taxon>Bacillati</taxon>
        <taxon>Bacillota</taxon>
        <taxon>Clostridia</taxon>
        <taxon>Eubacteriales</taxon>
        <taxon>Proteinivoracaceae</taxon>
        <taxon>Anaerobranca</taxon>
    </lineage>
</organism>
<dbReference type="InterPro" id="IPR005537">
    <property type="entry name" value="RAMP_III_fam"/>
</dbReference>
<evidence type="ECO:0000256" key="5">
    <source>
        <dbReference type="ARBA" id="ARBA00023118"/>
    </source>
</evidence>
<comment type="similarity">
    <text evidence="2">Belongs to the CRISPR-associated Csm5 family.</text>
</comment>
<gene>
    <name evidence="8" type="ORF">SAMN02745227_01790</name>
</gene>
<dbReference type="GO" id="GO:0051607">
    <property type="term" value="P:defense response to virus"/>
    <property type="evidence" value="ECO:0007669"/>
    <property type="project" value="UniProtKB-KW"/>
</dbReference>
<dbReference type="PANTHER" id="PTHR38007:SF1">
    <property type="entry name" value="CRISPR SYSTEM CMS PROTEIN CSM5"/>
    <property type="match status" value="1"/>
</dbReference>
<dbReference type="InterPro" id="IPR010173">
    <property type="entry name" value="CRISPR-assoc_Csm5"/>
</dbReference>
<evidence type="ECO:0000256" key="1">
    <source>
        <dbReference type="ARBA" id="ARBA00003088"/>
    </source>
</evidence>
<name>A0A1M6QLJ6_9FIRM</name>
<dbReference type="EMBL" id="FRAI01000021">
    <property type="protein sequence ID" value="SHK20887.1"/>
    <property type="molecule type" value="Genomic_DNA"/>
</dbReference>
<protein>
    <recommendedName>
        <fullName evidence="3">CRISPR system Cms protein Csm5</fullName>
    </recommendedName>
    <alternativeName>
        <fullName evidence="6">CRISPR type III A-associated protein Csm5</fullName>
    </alternativeName>
</protein>
<dbReference type="Proteomes" id="UP000243547">
    <property type="component" value="Unassembled WGS sequence"/>
</dbReference>